<accession>A0A1A9WKQ1</accession>
<dbReference type="GO" id="GO:0005634">
    <property type="term" value="C:nucleus"/>
    <property type="evidence" value="ECO:0007669"/>
    <property type="project" value="UniProtKB-SubCell"/>
</dbReference>
<dbReference type="GO" id="GO:0003677">
    <property type="term" value="F:DNA binding"/>
    <property type="evidence" value="ECO:0007669"/>
    <property type="project" value="InterPro"/>
</dbReference>
<evidence type="ECO:0000256" key="4">
    <source>
        <dbReference type="ARBA" id="ARBA00023163"/>
    </source>
</evidence>
<reference evidence="8" key="2">
    <citation type="submission" date="2020-05" db="UniProtKB">
        <authorList>
            <consortium name="EnsemblMetazoa"/>
        </authorList>
    </citation>
    <scope>IDENTIFICATION</scope>
    <source>
        <strain evidence="8">IAEA</strain>
    </source>
</reference>
<dbReference type="PANTHER" id="PTHR35346:SF1">
    <property type="entry name" value="BEN DOMAIN-CONTAINING PROTEIN 6"/>
    <property type="match status" value="1"/>
</dbReference>
<evidence type="ECO:0000256" key="1">
    <source>
        <dbReference type="ARBA" id="ARBA00004123"/>
    </source>
</evidence>
<dbReference type="GO" id="GO:0045746">
    <property type="term" value="P:negative regulation of Notch signaling pathway"/>
    <property type="evidence" value="ECO:0007669"/>
    <property type="project" value="InterPro"/>
</dbReference>
<keyword evidence="2" id="KW-0678">Repressor</keyword>
<keyword evidence="5" id="KW-0539">Nucleus</keyword>
<comment type="subcellular location">
    <subcellularLocation>
        <location evidence="1">Nucleus</location>
    </subcellularLocation>
</comment>
<dbReference type="Proteomes" id="UP000091820">
    <property type="component" value="Unassembled WGS sequence"/>
</dbReference>
<name>A0A1A9WKQ1_9MUSC</name>
<evidence type="ECO:0000256" key="6">
    <source>
        <dbReference type="SAM" id="Coils"/>
    </source>
</evidence>
<dbReference type="Gene3D" id="1.10.10.2590">
    <property type="entry name" value="BEN domain"/>
    <property type="match status" value="1"/>
</dbReference>
<reference evidence="9" key="1">
    <citation type="submission" date="2014-03" db="EMBL/GenBank/DDBJ databases">
        <authorList>
            <person name="Aksoy S."/>
            <person name="Warren W."/>
            <person name="Wilson R.K."/>
        </authorList>
    </citation>
    <scope>NUCLEOTIDE SEQUENCE [LARGE SCALE GENOMIC DNA]</scope>
    <source>
        <strain evidence="9">IAEA</strain>
    </source>
</reference>
<dbReference type="InterPro" id="IPR018379">
    <property type="entry name" value="BEN_domain"/>
</dbReference>
<dbReference type="PROSITE" id="PS51457">
    <property type="entry name" value="BEN"/>
    <property type="match status" value="1"/>
</dbReference>
<feature type="coiled-coil region" evidence="6">
    <location>
        <begin position="17"/>
        <end position="51"/>
    </location>
</feature>
<keyword evidence="4" id="KW-0804">Transcription</keyword>
<dbReference type="VEuPathDB" id="VectorBase:GBRI023178"/>
<evidence type="ECO:0000313" key="9">
    <source>
        <dbReference type="Proteomes" id="UP000091820"/>
    </source>
</evidence>
<proteinExistence type="predicted"/>
<dbReference type="EnsemblMetazoa" id="GBRI023178-RA">
    <property type="protein sequence ID" value="GBRI023178-PA"/>
    <property type="gene ID" value="GBRI023178"/>
</dbReference>
<protein>
    <submittedName>
        <fullName evidence="8">BEN domain-containing protein</fullName>
    </submittedName>
</protein>
<keyword evidence="6" id="KW-0175">Coiled coil</keyword>
<keyword evidence="3" id="KW-0805">Transcription regulation</keyword>
<keyword evidence="9" id="KW-1185">Reference proteome</keyword>
<dbReference type="GO" id="GO:0003714">
    <property type="term" value="F:transcription corepressor activity"/>
    <property type="evidence" value="ECO:0007669"/>
    <property type="project" value="InterPro"/>
</dbReference>
<evidence type="ECO:0000256" key="2">
    <source>
        <dbReference type="ARBA" id="ARBA00022491"/>
    </source>
</evidence>
<dbReference type="PANTHER" id="PTHR35346">
    <property type="entry name" value="BEN DOMAIN-CONTAINING PROTEIN 6"/>
    <property type="match status" value="1"/>
</dbReference>
<evidence type="ECO:0000259" key="7">
    <source>
        <dbReference type="PROSITE" id="PS51457"/>
    </source>
</evidence>
<organism evidence="8 9">
    <name type="scientific">Glossina brevipalpis</name>
    <dbReference type="NCBI Taxonomy" id="37001"/>
    <lineage>
        <taxon>Eukaryota</taxon>
        <taxon>Metazoa</taxon>
        <taxon>Ecdysozoa</taxon>
        <taxon>Arthropoda</taxon>
        <taxon>Hexapoda</taxon>
        <taxon>Insecta</taxon>
        <taxon>Pterygota</taxon>
        <taxon>Neoptera</taxon>
        <taxon>Endopterygota</taxon>
        <taxon>Diptera</taxon>
        <taxon>Brachycera</taxon>
        <taxon>Muscomorpha</taxon>
        <taxon>Hippoboscoidea</taxon>
        <taxon>Glossinidae</taxon>
        <taxon>Glossina</taxon>
    </lineage>
</organism>
<dbReference type="Pfam" id="PF10523">
    <property type="entry name" value="BEN"/>
    <property type="match status" value="1"/>
</dbReference>
<evidence type="ECO:0000256" key="5">
    <source>
        <dbReference type="ARBA" id="ARBA00023242"/>
    </source>
</evidence>
<evidence type="ECO:0000313" key="8">
    <source>
        <dbReference type="EnsemblMetazoa" id="GBRI023178-PA"/>
    </source>
</evidence>
<dbReference type="GO" id="GO:0045666">
    <property type="term" value="P:positive regulation of neuron differentiation"/>
    <property type="evidence" value="ECO:0007669"/>
    <property type="project" value="InterPro"/>
</dbReference>
<feature type="domain" description="BEN" evidence="7">
    <location>
        <begin position="123"/>
        <end position="221"/>
    </location>
</feature>
<sequence>MISDMDMITIEMKLKVLEKWEAVKKRTCEKLHSEQEEIAKLMKKTSKLSKRLQLKNVKINEEDFKRFFQEKLTKMPPLRRAYELFHVESDQTNKPLENSIKKEPIMLPDSFVADEDGMVQIGPNGTKIAKKRLSLINWGLNGPTITRKIMMEIFDRKTLSFGSLTGKPSPAFVDMDKPSKSQLDPLKVKDIIHFMTEYTEMTPKEVKCAITTKCADENKMYRQRQKKRLEIALKIKTKKFRKFY</sequence>
<dbReference type="SMART" id="SM01025">
    <property type="entry name" value="BEN"/>
    <property type="match status" value="1"/>
</dbReference>
<dbReference type="AlphaFoldDB" id="A0A1A9WKQ1"/>
<evidence type="ECO:0000256" key="3">
    <source>
        <dbReference type="ARBA" id="ARBA00023015"/>
    </source>
</evidence>
<dbReference type="InterPro" id="IPR037496">
    <property type="entry name" value="BEND6-like"/>
</dbReference>